<dbReference type="WBParaSite" id="L893_g10994.t1">
    <property type="protein sequence ID" value="L893_g10994.t1"/>
    <property type="gene ID" value="L893_g10994"/>
</dbReference>
<organism evidence="1 2">
    <name type="scientific">Steinernema glaseri</name>
    <dbReference type="NCBI Taxonomy" id="37863"/>
    <lineage>
        <taxon>Eukaryota</taxon>
        <taxon>Metazoa</taxon>
        <taxon>Ecdysozoa</taxon>
        <taxon>Nematoda</taxon>
        <taxon>Chromadorea</taxon>
        <taxon>Rhabditida</taxon>
        <taxon>Tylenchina</taxon>
        <taxon>Panagrolaimomorpha</taxon>
        <taxon>Strongyloidoidea</taxon>
        <taxon>Steinernematidae</taxon>
        <taxon>Steinernema</taxon>
    </lineage>
</organism>
<evidence type="ECO:0000313" key="2">
    <source>
        <dbReference type="WBParaSite" id="L893_g10994.t1"/>
    </source>
</evidence>
<reference evidence="2" key="1">
    <citation type="submission" date="2016-11" db="UniProtKB">
        <authorList>
            <consortium name="WormBaseParasite"/>
        </authorList>
    </citation>
    <scope>IDENTIFICATION</scope>
</reference>
<sequence>MDASATSSSSLGACITSKWTPRSVTSRKASFHHDSNYLQVIYTSLTLVDPPKAKHQFSSFASPSTIAARAYGAACLD</sequence>
<proteinExistence type="predicted"/>
<evidence type="ECO:0000313" key="1">
    <source>
        <dbReference type="Proteomes" id="UP000095287"/>
    </source>
</evidence>
<accession>A0A1I7XYT7</accession>
<keyword evidence="1" id="KW-1185">Reference proteome</keyword>
<dbReference type="AlphaFoldDB" id="A0A1I7XYT7"/>
<protein>
    <submittedName>
        <fullName evidence="2">Uncharacterized protein</fullName>
    </submittedName>
</protein>
<name>A0A1I7XYT7_9BILA</name>
<dbReference type="Proteomes" id="UP000095287">
    <property type="component" value="Unplaced"/>
</dbReference>